<evidence type="ECO:0000259" key="5">
    <source>
        <dbReference type="PROSITE" id="PS50118"/>
    </source>
</evidence>
<dbReference type="Ensembl" id="ENSNMLT00000003342.1">
    <property type="protein sequence ID" value="ENSNMLP00000002904.1"/>
    <property type="gene ID" value="ENSNMLG00000002120.1"/>
</dbReference>
<keyword evidence="3 4" id="KW-0539">Nucleus</keyword>
<dbReference type="Gene3D" id="1.10.30.10">
    <property type="entry name" value="High mobility group box domain"/>
    <property type="match status" value="1"/>
</dbReference>
<dbReference type="Pfam" id="PF00505">
    <property type="entry name" value="HMG_box"/>
    <property type="match status" value="1"/>
</dbReference>
<keyword evidence="2 4" id="KW-0238">DNA-binding</keyword>
<feature type="domain" description="HMG box" evidence="5">
    <location>
        <begin position="66"/>
        <end position="112"/>
    </location>
</feature>
<reference evidence="6" key="2">
    <citation type="submission" date="2025-09" db="UniProtKB">
        <authorList>
            <consortium name="Ensembl"/>
        </authorList>
    </citation>
    <scope>IDENTIFICATION</scope>
</reference>
<proteinExistence type="predicted"/>
<dbReference type="GO" id="GO:0005634">
    <property type="term" value="C:nucleus"/>
    <property type="evidence" value="ECO:0007669"/>
    <property type="project" value="UniProtKB-SubCell"/>
</dbReference>
<evidence type="ECO:0000256" key="1">
    <source>
        <dbReference type="ARBA" id="ARBA00004123"/>
    </source>
</evidence>
<evidence type="ECO:0000313" key="7">
    <source>
        <dbReference type="Proteomes" id="UP000694523"/>
    </source>
</evidence>
<sequence length="133" mass="15689">MTQSIAERVRDLSWSTGLKHLDWEIVAFKQFTPEECSAKWHEIMQKLRKIKTLQELIMDAQSDKLPKRPLSANAIYFAEKQAKFRKRNPGINGPELMKLANEKYKKLPPEVKVGLHTLIFFWSKYLNLYELHC</sequence>
<dbReference type="PANTHER" id="PTHR46318">
    <property type="entry name" value="UPSTREAM BINDING TRANSCRIPTION FACTOR"/>
    <property type="match status" value="1"/>
</dbReference>
<feature type="DNA-binding region" description="HMG box" evidence="4">
    <location>
        <begin position="66"/>
        <end position="112"/>
    </location>
</feature>
<dbReference type="InterPro" id="IPR009071">
    <property type="entry name" value="HMG_box_dom"/>
</dbReference>
<dbReference type="PROSITE" id="PS50118">
    <property type="entry name" value="HMG_BOX_2"/>
    <property type="match status" value="1"/>
</dbReference>
<dbReference type="InterPro" id="IPR036910">
    <property type="entry name" value="HMG_box_dom_sf"/>
</dbReference>
<evidence type="ECO:0000256" key="4">
    <source>
        <dbReference type="PROSITE-ProRule" id="PRU00267"/>
    </source>
</evidence>
<dbReference type="PANTHER" id="PTHR46318:SF2">
    <property type="entry name" value="NUCLEOLAR TRANSCRIPTION FACTOR 1"/>
    <property type="match status" value="1"/>
</dbReference>
<accession>A0A8C6S7L9</accession>
<evidence type="ECO:0000256" key="2">
    <source>
        <dbReference type="ARBA" id="ARBA00023125"/>
    </source>
</evidence>
<dbReference type="AlphaFoldDB" id="A0A8C6S7L9"/>
<dbReference type="Proteomes" id="UP000694523">
    <property type="component" value="Unplaced"/>
</dbReference>
<dbReference type="InterPro" id="IPR051762">
    <property type="entry name" value="UBF1"/>
</dbReference>
<dbReference type="SUPFAM" id="SSF47095">
    <property type="entry name" value="HMG-box"/>
    <property type="match status" value="1"/>
</dbReference>
<keyword evidence="7" id="KW-1185">Reference proteome</keyword>
<dbReference type="GO" id="GO:0003677">
    <property type="term" value="F:DNA binding"/>
    <property type="evidence" value="ECO:0007669"/>
    <property type="project" value="UniProtKB-UniRule"/>
</dbReference>
<organism evidence="6 7">
    <name type="scientific">Neogobius melanostomus</name>
    <name type="common">round goby</name>
    <dbReference type="NCBI Taxonomy" id="47308"/>
    <lineage>
        <taxon>Eukaryota</taxon>
        <taxon>Metazoa</taxon>
        <taxon>Chordata</taxon>
        <taxon>Craniata</taxon>
        <taxon>Vertebrata</taxon>
        <taxon>Euteleostomi</taxon>
        <taxon>Actinopterygii</taxon>
        <taxon>Neopterygii</taxon>
        <taxon>Teleostei</taxon>
        <taxon>Neoteleostei</taxon>
        <taxon>Acanthomorphata</taxon>
        <taxon>Gobiaria</taxon>
        <taxon>Gobiiformes</taxon>
        <taxon>Gobioidei</taxon>
        <taxon>Gobiidae</taxon>
        <taxon>Benthophilinae</taxon>
        <taxon>Neogobiini</taxon>
        <taxon>Neogobius</taxon>
    </lineage>
</organism>
<reference evidence="6" key="1">
    <citation type="submission" date="2025-08" db="UniProtKB">
        <authorList>
            <consortium name="Ensembl"/>
        </authorList>
    </citation>
    <scope>IDENTIFICATION</scope>
</reference>
<evidence type="ECO:0000313" key="6">
    <source>
        <dbReference type="Ensembl" id="ENSNMLP00000002904.1"/>
    </source>
</evidence>
<comment type="subcellular location">
    <subcellularLocation>
        <location evidence="1">Nucleus</location>
    </subcellularLocation>
</comment>
<protein>
    <recommendedName>
        <fullName evidence="5">HMG box domain-containing protein</fullName>
    </recommendedName>
</protein>
<evidence type="ECO:0000256" key="3">
    <source>
        <dbReference type="ARBA" id="ARBA00023242"/>
    </source>
</evidence>
<name>A0A8C6S7L9_9GOBI</name>